<gene>
    <name evidence="2" type="ORF">ACH429_06420</name>
</gene>
<evidence type="ECO:0000256" key="1">
    <source>
        <dbReference type="SAM" id="SignalP"/>
    </source>
</evidence>
<dbReference type="EMBL" id="JBIRWE010000002">
    <property type="protein sequence ID" value="MFI1963757.1"/>
    <property type="molecule type" value="Genomic_DNA"/>
</dbReference>
<dbReference type="RefSeq" id="WP_240483436.1">
    <property type="nucleotide sequence ID" value="NZ_JBIRWE010000002.1"/>
</dbReference>
<proteinExistence type="predicted"/>
<feature type="chain" id="PRO_5045459641" evidence="1">
    <location>
        <begin position="36"/>
        <end position="153"/>
    </location>
</feature>
<reference evidence="2 3" key="1">
    <citation type="submission" date="2024-10" db="EMBL/GenBank/DDBJ databases">
        <title>The Natural Products Discovery Center: Release of the First 8490 Sequenced Strains for Exploring Actinobacteria Biosynthetic Diversity.</title>
        <authorList>
            <person name="Kalkreuter E."/>
            <person name="Kautsar S.A."/>
            <person name="Yang D."/>
            <person name="Bader C.D."/>
            <person name="Teijaro C.N."/>
            <person name="Fluegel L."/>
            <person name="Davis C.M."/>
            <person name="Simpson J.R."/>
            <person name="Lauterbach L."/>
            <person name="Steele A.D."/>
            <person name="Gui C."/>
            <person name="Meng S."/>
            <person name="Li G."/>
            <person name="Viehrig K."/>
            <person name="Ye F."/>
            <person name="Su P."/>
            <person name="Kiefer A.F."/>
            <person name="Nichols A."/>
            <person name="Cepeda A.J."/>
            <person name="Yan W."/>
            <person name="Fan B."/>
            <person name="Jiang Y."/>
            <person name="Adhikari A."/>
            <person name="Zheng C.-J."/>
            <person name="Schuster L."/>
            <person name="Cowan T.M."/>
            <person name="Smanski M.J."/>
            <person name="Chevrette M.G."/>
            <person name="De Carvalho L.P.S."/>
            <person name="Shen B."/>
        </authorList>
    </citation>
    <scope>NUCLEOTIDE SEQUENCE [LARGE SCALE GENOMIC DNA]</scope>
    <source>
        <strain evidence="2 3">NPDC020327</strain>
    </source>
</reference>
<comment type="caution">
    <text evidence="2">The sequence shown here is derived from an EMBL/GenBank/DDBJ whole genome shotgun (WGS) entry which is preliminary data.</text>
</comment>
<dbReference type="Proteomes" id="UP001611548">
    <property type="component" value="Unassembled WGS sequence"/>
</dbReference>
<keyword evidence="3" id="KW-1185">Reference proteome</keyword>
<protein>
    <submittedName>
        <fullName evidence="2">Uncharacterized protein</fullName>
    </submittedName>
</protein>
<evidence type="ECO:0000313" key="3">
    <source>
        <dbReference type="Proteomes" id="UP001611548"/>
    </source>
</evidence>
<name>A0ABW7UM74_9ACTN</name>
<keyword evidence="1" id="KW-0732">Signal</keyword>
<evidence type="ECO:0000313" key="2">
    <source>
        <dbReference type="EMBL" id="MFI1963757.1"/>
    </source>
</evidence>
<sequence>MAGIGQARRRGVARLLALCAVLLGLFLMHGAPAAAAEGCHGAMSTAAPMPEGHDSAAMISTLPEVVMSATSAVAGHPGAEHMSGTSAMDGTTCVSTPARHRVPLPLGGLMAVVAVPAGSFLAGRHVALGRTGRRGPPPPGGRILLLQVCIART</sequence>
<feature type="signal peptide" evidence="1">
    <location>
        <begin position="1"/>
        <end position="35"/>
    </location>
</feature>
<organism evidence="2 3">
    <name type="scientific">Streptomyces pathocidini</name>
    <dbReference type="NCBI Taxonomy" id="1650571"/>
    <lineage>
        <taxon>Bacteria</taxon>
        <taxon>Bacillati</taxon>
        <taxon>Actinomycetota</taxon>
        <taxon>Actinomycetes</taxon>
        <taxon>Kitasatosporales</taxon>
        <taxon>Streptomycetaceae</taxon>
        <taxon>Streptomyces</taxon>
    </lineage>
</organism>
<accession>A0ABW7UM74</accession>